<dbReference type="OrthoDB" id="5547at2759"/>
<sequence>MNALAPSKPEGGDTVPPTAPQYSEDLMVQFGLGDVLDGLRSRKMRSSFSHYITEIQKENVPLKPRCPAGSLAEIALQPINEDERRLELFDDRVLRNALTLKESAEKPPLPDWLDVEQPWGDDDRKKRRKDRRKKRKKKKRKRGHDDGGDGEDNGRDDDERRAKKKRK</sequence>
<name>R7QMR8_CHOCR</name>
<organism evidence="2 3">
    <name type="scientific">Chondrus crispus</name>
    <name type="common">Carrageen Irish moss</name>
    <name type="synonym">Polymorpha crispa</name>
    <dbReference type="NCBI Taxonomy" id="2769"/>
    <lineage>
        <taxon>Eukaryota</taxon>
        <taxon>Rhodophyta</taxon>
        <taxon>Florideophyceae</taxon>
        <taxon>Rhodymeniophycidae</taxon>
        <taxon>Gigartinales</taxon>
        <taxon>Gigartinaceae</taxon>
        <taxon>Chondrus</taxon>
    </lineage>
</organism>
<dbReference type="EMBL" id="HG001951">
    <property type="protein sequence ID" value="CDF38680.1"/>
    <property type="molecule type" value="Genomic_DNA"/>
</dbReference>
<evidence type="ECO:0000313" key="3">
    <source>
        <dbReference type="Proteomes" id="UP000012073"/>
    </source>
</evidence>
<dbReference type="KEGG" id="ccp:CHC_T00001064001"/>
<evidence type="ECO:0008006" key="4">
    <source>
        <dbReference type="Google" id="ProtNLM"/>
    </source>
</evidence>
<reference evidence="3" key="1">
    <citation type="journal article" date="2013" name="Proc. Natl. Acad. Sci. U.S.A.">
        <title>Genome structure and metabolic features in the red seaweed Chondrus crispus shed light on evolution of the Archaeplastida.</title>
        <authorList>
            <person name="Collen J."/>
            <person name="Porcel B."/>
            <person name="Carre W."/>
            <person name="Ball S.G."/>
            <person name="Chaparro C."/>
            <person name="Tonon T."/>
            <person name="Barbeyron T."/>
            <person name="Michel G."/>
            <person name="Noel B."/>
            <person name="Valentin K."/>
            <person name="Elias M."/>
            <person name="Artiguenave F."/>
            <person name="Arun A."/>
            <person name="Aury J.M."/>
            <person name="Barbosa-Neto J.F."/>
            <person name="Bothwell J.H."/>
            <person name="Bouget F.Y."/>
            <person name="Brillet L."/>
            <person name="Cabello-Hurtado F."/>
            <person name="Capella-Gutierrez S."/>
            <person name="Charrier B."/>
            <person name="Cladiere L."/>
            <person name="Cock J.M."/>
            <person name="Coelho S.M."/>
            <person name="Colleoni C."/>
            <person name="Czjzek M."/>
            <person name="Da Silva C."/>
            <person name="Delage L."/>
            <person name="Denoeud F."/>
            <person name="Deschamps P."/>
            <person name="Dittami S.M."/>
            <person name="Gabaldon T."/>
            <person name="Gachon C.M."/>
            <person name="Groisillier A."/>
            <person name="Herve C."/>
            <person name="Jabbari K."/>
            <person name="Katinka M."/>
            <person name="Kloareg B."/>
            <person name="Kowalczyk N."/>
            <person name="Labadie K."/>
            <person name="Leblanc C."/>
            <person name="Lopez P.J."/>
            <person name="McLachlan D.H."/>
            <person name="Meslet-Cladiere L."/>
            <person name="Moustafa A."/>
            <person name="Nehr Z."/>
            <person name="Nyvall Collen P."/>
            <person name="Panaud O."/>
            <person name="Partensky F."/>
            <person name="Poulain J."/>
            <person name="Rensing S.A."/>
            <person name="Rousvoal S."/>
            <person name="Samson G."/>
            <person name="Symeonidi A."/>
            <person name="Weissenbach J."/>
            <person name="Zambounis A."/>
            <person name="Wincker P."/>
            <person name="Boyen C."/>
        </authorList>
    </citation>
    <scope>NUCLEOTIDE SEQUENCE [LARGE SCALE GENOMIC DNA]</scope>
    <source>
        <strain evidence="3">cv. Stackhouse</strain>
    </source>
</reference>
<feature type="region of interest" description="Disordered" evidence="1">
    <location>
        <begin position="1"/>
        <end position="21"/>
    </location>
</feature>
<gene>
    <name evidence="2" type="ORF">CHC_T00001064001</name>
</gene>
<dbReference type="OMA" id="FSHYITE"/>
<evidence type="ECO:0000313" key="2">
    <source>
        <dbReference type="EMBL" id="CDF38680.1"/>
    </source>
</evidence>
<protein>
    <recommendedName>
        <fullName evidence="4">Mediator of RNA polymerase II transcription subunit 19</fullName>
    </recommendedName>
</protein>
<proteinExistence type="predicted"/>
<dbReference type="Gramene" id="CDF38680">
    <property type="protein sequence ID" value="CDF38680"/>
    <property type="gene ID" value="CHC_T00001064001"/>
</dbReference>
<accession>R7QMR8</accession>
<feature type="region of interest" description="Disordered" evidence="1">
    <location>
        <begin position="100"/>
        <end position="167"/>
    </location>
</feature>
<keyword evidence="3" id="KW-1185">Reference proteome</keyword>
<evidence type="ECO:0000256" key="1">
    <source>
        <dbReference type="SAM" id="MobiDB-lite"/>
    </source>
</evidence>
<dbReference type="RefSeq" id="XP_005718585.1">
    <property type="nucleotide sequence ID" value="XM_005718528.1"/>
</dbReference>
<feature type="compositionally biased region" description="Basic residues" evidence="1">
    <location>
        <begin position="125"/>
        <end position="142"/>
    </location>
</feature>
<dbReference type="Proteomes" id="UP000012073">
    <property type="component" value="Unassembled WGS sequence"/>
</dbReference>
<dbReference type="AlphaFoldDB" id="R7QMR8"/>
<dbReference type="GeneID" id="17326299"/>